<feature type="region of interest" description="Disordered" evidence="1">
    <location>
        <begin position="138"/>
        <end position="169"/>
    </location>
</feature>
<dbReference type="PANTHER" id="PTHR23288">
    <property type="entry name" value="OCCLUDIN AND RNA POLYMERASE II ELONGATION FACTOR ELL"/>
    <property type="match status" value="1"/>
</dbReference>
<evidence type="ECO:0000313" key="4">
    <source>
        <dbReference type="Proteomes" id="UP000028990"/>
    </source>
</evidence>
<dbReference type="GO" id="GO:0003746">
    <property type="term" value="F:translation elongation factor activity"/>
    <property type="evidence" value="ECO:0007669"/>
    <property type="project" value="UniProtKB-KW"/>
</dbReference>
<feature type="compositionally biased region" description="Polar residues" evidence="1">
    <location>
        <begin position="94"/>
        <end position="109"/>
    </location>
</feature>
<dbReference type="Gene3D" id="1.10.10.2670">
    <property type="entry name" value="E3 ubiquitin-protein ligase"/>
    <property type="match status" value="1"/>
</dbReference>
<keyword evidence="3" id="KW-0648">Protein biosynthesis</keyword>
<accession>A0A091DM09</accession>
<name>A0A091DM09_FUKDA</name>
<dbReference type="SUPFAM" id="SSF46785">
    <property type="entry name" value="Winged helix' DNA-binding domain"/>
    <property type="match status" value="1"/>
</dbReference>
<dbReference type="GO" id="GO:0032968">
    <property type="term" value="P:positive regulation of transcription elongation by RNA polymerase II"/>
    <property type="evidence" value="ECO:0007669"/>
    <property type="project" value="TreeGrafter"/>
</dbReference>
<reference evidence="3 4" key="1">
    <citation type="submission" date="2013-11" db="EMBL/GenBank/DDBJ databases">
        <title>The Damaraland mole rat (Fukomys damarensis) genome and evolution of African mole rats.</title>
        <authorList>
            <person name="Gladyshev V.N."/>
            <person name="Fang X."/>
        </authorList>
    </citation>
    <scope>NUCLEOTIDE SEQUENCE [LARGE SCALE GENOMIC DNA]</scope>
    <source>
        <tissue evidence="3">Liver</tissue>
    </source>
</reference>
<keyword evidence="3" id="KW-0251">Elongation factor</keyword>
<dbReference type="InterPro" id="IPR036390">
    <property type="entry name" value="WH_DNA-bd_sf"/>
</dbReference>
<proteinExistence type="predicted"/>
<evidence type="ECO:0000313" key="3">
    <source>
        <dbReference type="EMBL" id="KFO23836.1"/>
    </source>
</evidence>
<protein>
    <submittedName>
        <fullName evidence="3">RNA polymerase II elongation factor ELL2</fullName>
    </submittedName>
</protein>
<dbReference type="InterPro" id="IPR042065">
    <property type="entry name" value="E3_ELL-like"/>
</dbReference>
<dbReference type="PANTHER" id="PTHR23288:SF40">
    <property type="entry name" value="OCEL DOMAIN-CONTAINING PROTEIN"/>
    <property type="match status" value="1"/>
</dbReference>
<feature type="region of interest" description="Disordered" evidence="1">
    <location>
        <begin position="91"/>
        <end position="119"/>
    </location>
</feature>
<sequence>MWPYRARVIHLLALKDCSEFELLILLQTDGIKENVKTAPRNILCEVANLNSQNSLYSLKDCVYTEIQRDWPGYNELERQMLELVLSKKVRPFPNQESSPGSGRHVTSSPEYELFNSDDPDDFTVREVSISHLTSLIQSTPHSHLNQSTENYTHSTKDSPPSLPPYLPISNPQVSVNFDYNSCSSQETPWTQDPRVHSIIQDNSVFKNHPNKHISSEMSPSLSIENRQLKTVERKCLSSEEKSECIFTEHNANNQNYNIDTM</sequence>
<dbReference type="InterPro" id="IPR019464">
    <property type="entry name" value="ELL_N"/>
</dbReference>
<evidence type="ECO:0000259" key="2">
    <source>
        <dbReference type="Pfam" id="PF10390"/>
    </source>
</evidence>
<feature type="compositionally biased region" description="Polar residues" evidence="1">
    <location>
        <begin position="138"/>
        <end position="153"/>
    </location>
</feature>
<evidence type="ECO:0000256" key="1">
    <source>
        <dbReference type="SAM" id="MobiDB-lite"/>
    </source>
</evidence>
<dbReference type="EMBL" id="KN123728">
    <property type="protein sequence ID" value="KFO23836.1"/>
    <property type="molecule type" value="Genomic_DNA"/>
</dbReference>
<dbReference type="InterPro" id="IPR031176">
    <property type="entry name" value="ELL/occludin"/>
</dbReference>
<dbReference type="GO" id="GO:0042795">
    <property type="term" value="P:snRNA transcription by RNA polymerase II"/>
    <property type="evidence" value="ECO:0007669"/>
    <property type="project" value="TreeGrafter"/>
</dbReference>
<gene>
    <name evidence="3" type="ORF">H920_14775</name>
</gene>
<dbReference type="Proteomes" id="UP000028990">
    <property type="component" value="Unassembled WGS sequence"/>
</dbReference>
<keyword evidence="4" id="KW-1185">Reference proteome</keyword>
<dbReference type="Pfam" id="PF10390">
    <property type="entry name" value="ELL"/>
    <property type="match status" value="1"/>
</dbReference>
<dbReference type="GO" id="GO:0000987">
    <property type="term" value="F:cis-regulatory region sequence-specific DNA binding"/>
    <property type="evidence" value="ECO:0007669"/>
    <property type="project" value="TreeGrafter"/>
</dbReference>
<organism evidence="3 4">
    <name type="scientific">Fukomys damarensis</name>
    <name type="common">Damaraland mole rat</name>
    <name type="synonym">Cryptomys damarensis</name>
    <dbReference type="NCBI Taxonomy" id="885580"/>
    <lineage>
        <taxon>Eukaryota</taxon>
        <taxon>Metazoa</taxon>
        <taxon>Chordata</taxon>
        <taxon>Craniata</taxon>
        <taxon>Vertebrata</taxon>
        <taxon>Euteleostomi</taxon>
        <taxon>Mammalia</taxon>
        <taxon>Eutheria</taxon>
        <taxon>Euarchontoglires</taxon>
        <taxon>Glires</taxon>
        <taxon>Rodentia</taxon>
        <taxon>Hystricomorpha</taxon>
        <taxon>Bathyergidae</taxon>
        <taxon>Fukomys</taxon>
    </lineage>
</organism>
<dbReference type="GO" id="GO:0008023">
    <property type="term" value="C:transcription elongation factor complex"/>
    <property type="evidence" value="ECO:0007669"/>
    <property type="project" value="InterPro"/>
</dbReference>
<dbReference type="GO" id="GO:0006368">
    <property type="term" value="P:transcription elongation by RNA polymerase II"/>
    <property type="evidence" value="ECO:0007669"/>
    <property type="project" value="InterPro"/>
</dbReference>
<dbReference type="AlphaFoldDB" id="A0A091DM09"/>
<feature type="domain" description="RNA polymerase II elongation factor ELL N-terminal" evidence="2">
    <location>
        <begin position="3"/>
        <end position="88"/>
    </location>
</feature>